<dbReference type="CDD" id="cd12148">
    <property type="entry name" value="fungal_TF_MHR"/>
    <property type="match status" value="1"/>
</dbReference>
<gene>
    <name evidence="7" type="ORF">K7432_001305</name>
</gene>
<keyword evidence="5" id="KW-0539">Nucleus</keyword>
<accession>A0ABR2X3C1</accession>
<comment type="subcellular location">
    <subcellularLocation>
        <location evidence="1">Nucleus</location>
    </subcellularLocation>
</comment>
<protein>
    <recommendedName>
        <fullName evidence="6">Zn(2)-C6 fungal-type domain-containing protein</fullName>
    </recommendedName>
</protein>
<dbReference type="PROSITE" id="PS00463">
    <property type="entry name" value="ZN2_CY6_FUNGAL_1"/>
    <property type="match status" value="1"/>
</dbReference>
<dbReference type="InterPro" id="IPR001138">
    <property type="entry name" value="Zn2Cys6_DnaBD"/>
</dbReference>
<dbReference type="InterPro" id="IPR050815">
    <property type="entry name" value="TF_fung"/>
</dbReference>
<evidence type="ECO:0000256" key="5">
    <source>
        <dbReference type="ARBA" id="ARBA00023242"/>
    </source>
</evidence>
<dbReference type="Gene3D" id="4.10.240.10">
    <property type="entry name" value="Zn(2)-C6 fungal-type DNA-binding domain"/>
    <property type="match status" value="1"/>
</dbReference>
<dbReference type="EMBL" id="JASJQH010000028">
    <property type="protein sequence ID" value="KAK9768228.1"/>
    <property type="molecule type" value="Genomic_DNA"/>
</dbReference>
<dbReference type="Proteomes" id="UP001479436">
    <property type="component" value="Unassembled WGS sequence"/>
</dbReference>
<dbReference type="InterPro" id="IPR036864">
    <property type="entry name" value="Zn2-C6_fun-type_DNA-bd_sf"/>
</dbReference>
<proteinExistence type="predicted"/>
<sequence length="250" mass="28424">MNNPKDPSKRRKFGQACTICRRKKVKCDSKKPTCSNCLRLGNECEYLPLAKKRNPQKEYIVELEKKIELMEALLKTTRKNNHQDTLDVLSHIGTSNDQIAADDLSMLRAKSMQELCFGYGPDVMDSPSWFPADSSSDLSLEESKILVDTYFKKVNNTIEIIHRPTFMKDFEKNRVAKPLLYAMYAVTLCTYCDEITPTHSSKFTNGNLYARKAKELLSAASQLDVSTIQALIIMTCFQFGHSPTSWIFPG</sequence>
<feature type="domain" description="Zn(2)-C6 fungal-type" evidence="6">
    <location>
        <begin position="16"/>
        <end position="46"/>
    </location>
</feature>
<evidence type="ECO:0000259" key="6">
    <source>
        <dbReference type="PROSITE" id="PS50048"/>
    </source>
</evidence>
<dbReference type="PANTHER" id="PTHR47338:SF5">
    <property type="entry name" value="ZN(II)2CYS6 TRANSCRIPTION FACTOR (EUROFUNG)"/>
    <property type="match status" value="1"/>
</dbReference>
<organism evidence="7 8">
    <name type="scientific">Basidiobolus ranarum</name>
    <dbReference type="NCBI Taxonomy" id="34480"/>
    <lineage>
        <taxon>Eukaryota</taxon>
        <taxon>Fungi</taxon>
        <taxon>Fungi incertae sedis</taxon>
        <taxon>Zoopagomycota</taxon>
        <taxon>Entomophthoromycotina</taxon>
        <taxon>Basidiobolomycetes</taxon>
        <taxon>Basidiobolales</taxon>
        <taxon>Basidiobolaceae</taxon>
        <taxon>Basidiobolus</taxon>
    </lineage>
</organism>
<dbReference type="Pfam" id="PF00172">
    <property type="entry name" value="Zn_clus"/>
    <property type="match status" value="1"/>
</dbReference>
<dbReference type="PANTHER" id="PTHR47338">
    <property type="entry name" value="ZN(II)2CYS6 TRANSCRIPTION FACTOR (EUROFUNG)-RELATED"/>
    <property type="match status" value="1"/>
</dbReference>
<dbReference type="CDD" id="cd00067">
    <property type="entry name" value="GAL4"/>
    <property type="match status" value="1"/>
</dbReference>
<dbReference type="PROSITE" id="PS50048">
    <property type="entry name" value="ZN2_CY6_FUNGAL_2"/>
    <property type="match status" value="1"/>
</dbReference>
<dbReference type="SMART" id="SM00066">
    <property type="entry name" value="GAL4"/>
    <property type="match status" value="1"/>
</dbReference>
<evidence type="ECO:0000313" key="8">
    <source>
        <dbReference type="Proteomes" id="UP001479436"/>
    </source>
</evidence>
<keyword evidence="8" id="KW-1185">Reference proteome</keyword>
<dbReference type="SUPFAM" id="SSF57701">
    <property type="entry name" value="Zn2/Cys6 DNA-binding domain"/>
    <property type="match status" value="1"/>
</dbReference>
<comment type="caution">
    <text evidence="7">The sequence shown here is derived from an EMBL/GenBank/DDBJ whole genome shotgun (WGS) entry which is preliminary data.</text>
</comment>
<evidence type="ECO:0000256" key="3">
    <source>
        <dbReference type="ARBA" id="ARBA00023015"/>
    </source>
</evidence>
<keyword evidence="2" id="KW-0479">Metal-binding</keyword>
<dbReference type="InterPro" id="IPR007219">
    <property type="entry name" value="XnlR_reg_dom"/>
</dbReference>
<evidence type="ECO:0000313" key="7">
    <source>
        <dbReference type="EMBL" id="KAK9768228.1"/>
    </source>
</evidence>
<evidence type="ECO:0000256" key="2">
    <source>
        <dbReference type="ARBA" id="ARBA00022723"/>
    </source>
</evidence>
<evidence type="ECO:0000256" key="1">
    <source>
        <dbReference type="ARBA" id="ARBA00004123"/>
    </source>
</evidence>
<evidence type="ECO:0000256" key="4">
    <source>
        <dbReference type="ARBA" id="ARBA00023163"/>
    </source>
</evidence>
<dbReference type="PRINTS" id="PR00755">
    <property type="entry name" value="AFLATOXINBRP"/>
</dbReference>
<dbReference type="Pfam" id="PF04082">
    <property type="entry name" value="Fungal_trans"/>
    <property type="match status" value="1"/>
</dbReference>
<keyword evidence="3" id="KW-0805">Transcription regulation</keyword>
<keyword evidence="4" id="KW-0804">Transcription</keyword>
<name>A0ABR2X3C1_9FUNG</name>
<reference evidence="7 8" key="1">
    <citation type="submission" date="2023-04" db="EMBL/GenBank/DDBJ databases">
        <title>Genome of Basidiobolus ranarum AG-B5.</title>
        <authorList>
            <person name="Stajich J.E."/>
            <person name="Carter-House D."/>
            <person name="Gryganskyi A."/>
        </authorList>
    </citation>
    <scope>NUCLEOTIDE SEQUENCE [LARGE SCALE GENOMIC DNA]</scope>
    <source>
        <strain evidence="7 8">AG-B5</strain>
    </source>
</reference>